<keyword evidence="10" id="KW-1185">Reference proteome</keyword>
<dbReference type="Pfam" id="PF23892">
    <property type="entry name" value="Ig_CycH"/>
    <property type="match status" value="1"/>
</dbReference>
<keyword evidence="3" id="KW-0201">Cytochrome c-type biogenesis</keyword>
<dbReference type="InterPro" id="IPR051263">
    <property type="entry name" value="C-type_cytochrome_biogenesis"/>
</dbReference>
<feature type="transmembrane region" description="Helical" evidence="6">
    <location>
        <begin position="103"/>
        <end position="120"/>
    </location>
</feature>
<keyword evidence="6" id="KW-0472">Membrane</keyword>
<dbReference type="PANTHER" id="PTHR47870:SF1">
    <property type="entry name" value="CYTOCHROME C-TYPE BIOGENESIS PROTEIN CCMH"/>
    <property type="match status" value="1"/>
</dbReference>
<feature type="transmembrane region" description="Helical" evidence="6">
    <location>
        <begin position="6"/>
        <end position="27"/>
    </location>
</feature>
<dbReference type="EMBL" id="JAGBKM010000023">
    <property type="protein sequence ID" value="MBO1531778.1"/>
    <property type="molecule type" value="Genomic_DNA"/>
</dbReference>
<gene>
    <name evidence="9" type="primary">ccmI</name>
    <name evidence="9" type="ORF">J3492_11220</name>
</gene>
<dbReference type="InterPro" id="IPR011990">
    <property type="entry name" value="TPR-like_helical_dom_sf"/>
</dbReference>
<dbReference type="InterPro" id="IPR056412">
    <property type="entry name" value="Ig_CycH"/>
</dbReference>
<feature type="domain" description="Cytochrome c-type biogenesis protein H TPR" evidence="8">
    <location>
        <begin position="158"/>
        <end position="281"/>
    </location>
</feature>
<dbReference type="PANTHER" id="PTHR47870">
    <property type="entry name" value="CYTOCHROME C-TYPE BIOGENESIS PROTEIN CCMH"/>
    <property type="match status" value="1"/>
</dbReference>
<evidence type="ECO:0000256" key="3">
    <source>
        <dbReference type="ARBA" id="ARBA00022748"/>
    </source>
</evidence>
<evidence type="ECO:0000256" key="4">
    <source>
        <dbReference type="ARBA" id="ARBA00022803"/>
    </source>
</evidence>
<organism evidence="9 10">
    <name type="scientific">Psychrobacter coccoides</name>
    <dbReference type="NCBI Taxonomy" id="2818440"/>
    <lineage>
        <taxon>Bacteria</taxon>
        <taxon>Pseudomonadati</taxon>
        <taxon>Pseudomonadota</taxon>
        <taxon>Gammaproteobacteria</taxon>
        <taxon>Moraxellales</taxon>
        <taxon>Moraxellaceae</taxon>
        <taxon>Psychrobacter</taxon>
    </lineage>
</organism>
<dbReference type="Gene3D" id="1.25.40.10">
    <property type="entry name" value="Tetratricopeptide repeat domain"/>
    <property type="match status" value="1"/>
</dbReference>
<evidence type="ECO:0000256" key="2">
    <source>
        <dbReference type="ARBA" id="ARBA00022737"/>
    </source>
</evidence>
<evidence type="ECO:0000256" key="6">
    <source>
        <dbReference type="SAM" id="Phobius"/>
    </source>
</evidence>
<dbReference type="RefSeq" id="WP_207992145.1">
    <property type="nucleotide sequence ID" value="NZ_JAGBKM010000023.1"/>
</dbReference>
<dbReference type="SUPFAM" id="SSF48452">
    <property type="entry name" value="TPR-like"/>
    <property type="match status" value="1"/>
</dbReference>
<dbReference type="PROSITE" id="PS50005">
    <property type="entry name" value="TPR"/>
    <property type="match status" value="1"/>
</dbReference>
<evidence type="ECO:0000313" key="9">
    <source>
        <dbReference type="EMBL" id="MBO1531778.1"/>
    </source>
</evidence>
<name>A0ABS3NRV4_9GAMM</name>
<keyword evidence="2" id="KW-0677">Repeat</keyword>
<evidence type="ECO:0000313" key="10">
    <source>
        <dbReference type="Proteomes" id="UP000664554"/>
    </source>
</evidence>
<evidence type="ECO:0000259" key="8">
    <source>
        <dbReference type="Pfam" id="PF23914"/>
    </source>
</evidence>
<dbReference type="InterPro" id="IPR019734">
    <property type="entry name" value="TPR_rpt"/>
</dbReference>
<keyword evidence="6" id="KW-1133">Transmembrane helix</keyword>
<dbReference type="Pfam" id="PF23914">
    <property type="entry name" value="TPR_CcmH_CycH"/>
    <property type="match status" value="1"/>
</dbReference>
<proteinExistence type="predicted"/>
<dbReference type="NCBIfam" id="TIGR03142">
    <property type="entry name" value="cytochro_ccmI"/>
    <property type="match status" value="1"/>
</dbReference>
<feature type="repeat" description="TPR" evidence="5">
    <location>
        <begin position="178"/>
        <end position="211"/>
    </location>
</feature>
<feature type="domain" description="Cytochrome c-type biogenesis protein H Ig-like" evidence="7">
    <location>
        <begin position="311"/>
        <end position="423"/>
    </location>
</feature>
<keyword evidence="4 5" id="KW-0802">TPR repeat</keyword>
<dbReference type="Proteomes" id="UP000664554">
    <property type="component" value="Unassembled WGS sequence"/>
</dbReference>
<evidence type="ECO:0000259" key="7">
    <source>
        <dbReference type="Pfam" id="PF23892"/>
    </source>
</evidence>
<protein>
    <submittedName>
        <fullName evidence="9">C-type cytochrome biogenesis protein CcmI</fullName>
    </submittedName>
</protein>
<evidence type="ECO:0000256" key="1">
    <source>
        <dbReference type="ARBA" id="ARBA00004196"/>
    </source>
</evidence>
<dbReference type="InterPro" id="IPR017560">
    <property type="entry name" value="Cyt_c_biogenesis_CcmI"/>
</dbReference>
<comment type="caution">
    <text evidence="9">The sequence shown here is derived from an EMBL/GenBank/DDBJ whole genome shotgun (WGS) entry which is preliminary data.</text>
</comment>
<sequence>MTLFSTFGLFVALSLFIALILAVIVIAPWMRAARLKANPVDNQLLDINVAVFRERLAELQTDKESGTIDDIHYQNQKLELERQLLDVQRQVATMTPPGIKSRMMVFVWVPLLAALAYLLVGDRQPVFEFWEAKDTVGQVADDLLTGKIDQPPEWAIGQDGRHLITAMQANVHHHADDPNRWMRLSELFLSLEATDSALEALSRAYRLSPNNEEIATTYAQISFFANNGQLDADGRRVLQDVLRNNPQHEGAQMLMAMGEARASNFEQAESWIQRLRESIAAKPGDHTQALASLDELSASVSAQQAQAAEGIDVTITVNSSLLPLIQGDDVLFVAIRDVNGGPPYAAKRLPISVIKQGEANVSLSDLDAMMPERTIQSARAEKTQLAVIARISHSGNAGAESGDLSGNPVVITSDQNQVNVEINQQIP</sequence>
<evidence type="ECO:0000256" key="5">
    <source>
        <dbReference type="PROSITE-ProRule" id="PRU00339"/>
    </source>
</evidence>
<dbReference type="InterPro" id="IPR056413">
    <property type="entry name" value="TPR_CcmH_CycH"/>
</dbReference>
<comment type="subcellular location">
    <subcellularLocation>
        <location evidence="1">Cell envelope</location>
    </subcellularLocation>
</comment>
<keyword evidence="6" id="KW-0812">Transmembrane</keyword>
<accession>A0ABS3NRV4</accession>
<reference evidence="9 10" key="1">
    <citation type="submission" date="2021-03" db="EMBL/GenBank/DDBJ databases">
        <authorList>
            <person name="Shang D.-D."/>
            <person name="Du Z.-J."/>
            <person name="Chen G.-J."/>
        </authorList>
    </citation>
    <scope>NUCLEOTIDE SEQUENCE [LARGE SCALE GENOMIC DNA]</scope>
    <source>
        <strain evidence="9 10">F1192</strain>
    </source>
</reference>